<accession>A0A3Q3AZS1</accession>
<keyword evidence="4" id="KW-1185">Reference proteome</keyword>
<dbReference type="Proteomes" id="UP000264800">
    <property type="component" value="Unplaced"/>
</dbReference>
<feature type="transmembrane region" description="Helical" evidence="2">
    <location>
        <begin position="48"/>
        <end position="70"/>
    </location>
</feature>
<proteinExistence type="predicted"/>
<feature type="region of interest" description="Disordered" evidence="1">
    <location>
        <begin position="1"/>
        <end position="20"/>
    </location>
</feature>
<evidence type="ECO:0000256" key="2">
    <source>
        <dbReference type="SAM" id="Phobius"/>
    </source>
</evidence>
<protein>
    <submittedName>
        <fullName evidence="3">Uncharacterized protein</fullName>
    </submittedName>
</protein>
<evidence type="ECO:0000256" key="1">
    <source>
        <dbReference type="SAM" id="MobiDB-lite"/>
    </source>
</evidence>
<dbReference type="AlphaFoldDB" id="A0A3Q3AZS1"/>
<sequence length="71" mass="8089">MLTLEGASTPRVESDAKRARKEKERLRQLSRINIGDQAGRWCAVKTELGIQTLGFFLQVFLTLQLVPLIYL</sequence>
<evidence type="ECO:0000313" key="3">
    <source>
        <dbReference type="Ensembl" id="ENSKMAP00000022688.1"/>
    </source>
</evidence>
<keyword evidence="2" id="KW-1133">Transmembrane helix</keyword>
<reference evidence="3" key="1">
    <citation type="submission" date="2025-08" db="UniProtKB">
        <authorList>
            <consortium name="Ensembl"/>
        </authorList>
    </citation>
    <scope>IDENTIFICATION</scope>
</reference>
<reference evidence="3" key="2">
    <citation type="submission" date="2025-09" db="UniProtKB">
        <authorList>
            <consortium name="Ensembl"/>
        </authorList>
    </citation>
    <scope>IDENTIFICATION</scope>
</reference>
<name>A0A3Q3AZS1_KRYMA</name>
<dbReference type="Ensembl" id="ENSKMAT00000022977.1">
    <property type="protein sequence ID" value="ENSKMAP00000022688.1"/>
    <property type="gene ID" value="ENSKMAG00000016846.1"/>
</dbReference>
<keyword evidence="2" id="KW-0472">Membrane</keyword>
<organism evidence="3 4">
    <name type="scientific">Kryptolebias marmoratus</name>
    <name type="common">Mangrove killifish</name>
    <name type="synonym">Rivulus marmoratus</name>
    <dbReference type="NCBI Taxonomy" id="37003"/>
    <lineage>
        <taxon>Eukaryota</taxon>
        <taxon>Metazoa</taxon>
        <taxon>Chordata</taxon>
        <taxon>Craniata</taxon>
        <taxon>Vertebrata</taxon>
        <taxon>Euteleostomi</taxon>
        <taxon>Actinopterygii</taxon>
        <taxon>Neopterygii</taxon>
        <taxon>Teleostei</taxon>
        <taxon>Neoteleostei</taxon>
        <taxon>Acanthomorphata</taxon>
        <taxon>Ovalentaria</taxon>
        <taxon>Atherinomorphae</taxon>
        <taxon>Cyprinodontiformes</taxon>
        <taxon>Rivulidae</taxon>
        <taxon>Kryptolebias</taxon>
    </lineage>
</organism>
<keyword evidence="2" id="KW-0812">Transmembrane</keyword>
<evidence type="ECO:0000313" key="4">
    <source>
        <dbReference type="Proteomes" id="UP000264800"/>
    </source>
</evidence>